<sequence>MLLAVSTVGGLSMLVPDIAEAPVPPALFCFPYFVMTSAALTTLVFALLPAALAQTTHSVQVGLNGNTYDPPFITAAAGDTVKFTFNPKNHTVTQSSFDAPCVPLAGGATSGFHFESNVTALLDTWEFAVAGGDTPFWFHCEQTGHCGQGMVFAINAPADPDPHSFTAFQNRAKQLNGTGSVSSALPSSTATDAYTTPPAQSWATATATVTHDGSTWTSVYTSYEGTPSPTYAPGAPVNHIIQVGIDGLNYTQPNITAAIGDTVTFEFHPKNHTVTQSSFLEPCKPLAETSMTGQVGFKSGFQFVDPSQTTDFPTFIITINDTAPIWGYCGQQGPPVHCTEGMVFSINAVESGPNNFAAFQALAKRGGAAAAAGNKNVSASAGAPSPSQSTGAAAVSKSLSYASVMVLGAVGAVAALW</sequence>
<evidence type="ECO:0000313" key="2">
    <source>
        <dbReference type="Proteomes" id="UP001218218"/>
    </source>
</evidence>
<accession>A0AAD7EWQ1</accession>
<gene>
    <name evidence="1" type="ORF">DFH08DRAFT_1075624</name>
</gene>
<dbReference type="Gene3D" id="2.60.40.420">
    <property type="entry name" value="Cupredoxins - blue copper proteins"/>
    <property type="match status" value="2"/>
</dbReference>
<dbReference type="InterPro" id="IPR052953">
    <property type="entry name" value="Ser-rich/MCO-related"/>
</dbReference>
<dbReference type="EMBL" id="JARIHO010000008">
    <property type="protein sequence ID" value="KAJ7356415.1"/>
    <property type="molecule type" value="Genomic_DNA"/>
</dbReference>
<dbReference type="AlphaFoldDB" id="A0AAD7EWQ1"/>
<dbReference type="SUPFAM" id="SSF49503">
    <property type="entry name" value="Cupredoxins"/>
    <property type="match status" value="2"/>
</dbReference>
<dbReference type="Proteomes" id="UP001218218">
    <property type="component" value="Unassembled WGS sequence"/>
</dbReference>
<comment type="caution">
    <text evidence="1">The sequence shown here is derived from an EMBL/GenBank/DDBJ whole genome shotgun (WGS) entry which is preliminary data.</text>
</comment>
<evidence type="ECO:0000313" key="1">
    <source>
        <dbReference type="EMBL" id="KAJ7356415.1"/>
    </source>
</evidence>
<proteinExistence type="predicted"/>
<reference evidence="1" key="1">
    <citation type="submission" date="2023-03" db="EMBL/GenBank/DDBJ databases">
        <title>Massive genome expansion in bonnet fungi (Mycena s.s.) driven by repeated elements and novel gene families across ecological guilds.</title>
        <authorList>
            <consortium name="Lawrence Berkeley National Laboratory"/>
            <person name="Harder C.B."/>
            <person name="Miyauchi S."/>
            <person name="Viragh M."/>
            <person name="Kuo A."/>
            <person name="Thoen E."/>
            <person name="Andreopoulos B."/>
            <person name="Lu D."/>
            <person name="Skrede I."/>
            <person name="Drula E."/>
            <person name="Henrissat B."/>
            <person name="Morin E."/>
            <person name="Kohler A."/>
            <person name="Barry K."/>
            <person name="LaButti K."/>
            <person name="Morin E."/>
            <person name="Salamov A."/>
            <person name="Lipzen A."/>
            <person name="Mereny Z."/>
            <person name="Hegedus B."/>
            <person name="Baldrian P."/>
            <person name="Stursova M."/>
            <person name="Weitz H."/>
            <person name="Taylor A."/>
            <person name="Grigoriev I.V."/>
            <person name="Nagy L.G."/>
            <person name="Martin F."/>
            <person name="Kauserud H."/>
        </authorList>
    </citation>
    <scope>NUCLEOTIDE SEQUENCE</scope>
    <source>
        <strain evidence="1">CBHHK002</strain>
    </source>
</reference>
<keyword evidence="2" id="KW-1185">Reference proteome</keyword>
<name>A0AAD7EWQ1_9AGAR</name>
<organism evidence="1 2">
    <name type="scientific">Mycena albidolilacea</name>
    <dbReference type="NCBI Taxonomy" id="1033008"/>
    <lineage>
        <taxon>Eukaryota</taxon>
        <taxon>Fungi</taxon>
        <taxon>Dikarya</taxon>
        <taxon>Basidiomycota</taxon>
        <taxon>Agaricomycotina</taxon>
        <taxon>Agaricomycetes</taxon>
        <taxon>Agaricomycetidae</taxon>
        <taxon>Agaricales</taxon>
        <taxon>Marasmiineae</taxon>
        <taxon>Mycenaceae</taxon>
        <taxon>Mycena</taxon>
    </lineage>
</organism>
<protein>
    <submittedName>
        <fullName evidence="1">Cupredoxin</fullName>
    </submittedName>
</protein>
<dbReference type="CDD" id="cd00920">
    <property type="entry name" value="Cupredoxin"/>
    <property type="match status" value="2"/>
</dbReference>
<dbReference type="PANTHER" id="PTHR34883:SF4">
    <property type="entry name" value="CUPREDOXIN"/>
    <property type="match status" value="1"/>
</dbReference>
<dbReference type="InterPro" id="IPR008972">
    <property type="entry name" value="Cupredoxin"/>
</dbReference>
<dbReference type="PANTHER" id="PTHR34883">
    <property type="entry name" value="SERINE-RICH PROTEIN, PUTATIVE-RELATED-RELATED"/>
    <property type="match status" value="1"/>
</dbReference>